<dbReference type="InterPro" id="IPR036291">
    <property type="entry name" value="NAD(P)-bd_dom_sf"/>
</dbReference>
<evidence type="ECO:0000313" key="3">
    <source>
        <dbReference type="Proteomes" id="UP000302218"/>
    </source>
</evidence>
<reference evidence="3" key="1">
    <citation type="submission" date="2019-05" db="EMBL/GenBank/DDBJ databases">
        <title>Genome sequence and methylation pattern of the halophilic Archaeon Natrinema versiforme BOL5-4.</title>
        <authorList>
            <person name="DasSarma P."/>
            <person name="Anton B.P."/>
            <person name="DasSarma S.L."/>
            <person name="Martinez F.L."/>
            <person name="Guzman D."/>
            <person name="Roberts R.J."/>
            <person name="DasSarma S."/>
        </authorList>
    </citation>
    <scope>NUCLEOTIDE SEQUENCE [LARGE SCALE GENOMIC DNA]</scope>
    <source>
        <strain evidence="3">BOL5-4</strain>
    </source>
</reference>
<dbReference type="AlphaFoldDB" id="A0A4V1FXG5"/>
<dbReference type="InterPro" id="IPR005097">
    <property type="entry name" value="Sacchrp_dh_NADP-bd"/>
</dbReference>
<sequence length="362" mass="38730">MPSLLCYGSYGFVGSLIAREAIDRGLDPILAGRDRDRLREQVDDLGQPGRRFDLEDPAVVAAALADVDCVLNCAGPFSNTADALVEGCLRSGTDYVDITGEIPVIEGIEDRDDAAADAGVTLLPAAAFSAVPMDCLAVHLAERLPDATDLALGVDSFRVPSIGTIRTVLEGADTGGAVRRDGRLESVPTAWRTREIDFGRGERPAVTMPMGDVSTAHYTTGVPNVEVYAVMPQPARLALRSHRYLAPLFESKSVRWALKQVAGVREGPSERARERGSAYIWGEASTDDERVVSRLRTPDPYVVTVDAAVTTARRVLARGVDDGFQTPAGAFGPDFVLELDGVDGYFDESTPNASSPVSPLLR</sequence>
<feature type="domain" description="Saccharopine dehydrogenase NADP binding" evidence="1">
    <location>
        <begin position="5"/>
        <end position="122"/>
    </location>
</feature>
<dbReference type="OrthoDB" id="194971at2157"/>
<dbReference type="GeneID" id="40263779"/>
<dbReference type="EMBL" id="CP040330">
    <property type="protein sequence ID" value="QCS40966.1"/>
    <property type="molecule type" value="Genomic_DNA"/>
</dbReference>
<dbReference type="Proteomes" id="UP000302218">
    <property type="component" value="Chromosome"/>
</dbReference>
<dbReference type="PANTHER" id="PTHR43781:SF1">
    <property type="entry name" value="SACCHAROPINE DEHYDROGENASE"/>
    <property type="match status" value="1"/>
</dbReference>
<gene>
    <name evidence="2" type="ORF">FEJ81_00870</name>
</gene>
<dbReference type="KEGG" id="nvr:FEJ81_00870"/>
<name>A0A4V1FXG5_9EURY</name>
<dbReference type="PANTHER" id="PTHR43781">
    <property type="entry name" value="SACCHAROPINE DEHYDROGENASE"/>
    <property type="match status" value="1"/>
</dbReference>
<proteinExistence type="predicted"/>
<dbReference type="SUPFAM" id="SSF51735">
    <property type="entry name" value="NAD(P)-binding Rossmann-fold domains"/>
    <property type="match status" value="1"/>
</dbReference>
<evidence type="ECO:0000259" key="1">
    <source>
        <dbReference type="Pfam" id="PF03435"/>
    </source>
</evidence>
<organism evidence="2 3">
    <name type="scientific">Natrinema versiforme</name>
    <dbReference type="NCBI Taxonomy" id="88724"/>
    <lineage>
        <taxon>Archaea</taxon>
        <taxon>Methanobacteriati</taxon>
        <taxon>Methanobacteriota</taxon>
        <taxon>Stenosarchaea group</taxon>
        <taxon>Halobacteria</taxon>
        <taxon>Halobacteriales</taxon>
        <taxon>Natrialbaceae</taxon>
        <taxon>Natrinema</taxon>
    </lineage>
</organism>
<dbReference type="Gene3D" id="3.40.50.720">
    <property type="entry name" value="NAD(P)-binding Rossmann-like Domain"/>
    <property type="match status" value="1"/>
</dbReference>
<dbReference type="Pfam" id="PF03435">
    <property type="entry name" value="Sacchrp_dh_NADP"/>
    <property type="match status" value="1"/>
</dbReference>
<accession>A0A4V1FXG5</accession>
<evidence type="ECO:0000313" key="2">
    <source>
        <dbReference type="EMBL" id="QCS40966.1"/>
    </source>
</evidence>
<dbReference type="RefSeq" id="WP_138243490.1">
    <property type="nucleotide sequence ID" value="NZ_CP040330.1"/>
</dbReference>
<protein>
    <submittedName>
        <fullName evidence="2">Saccharopine dehydrogenase</fullName>
    </submittedName>
</protein>